<dbReference type="PANTHER" id="PTHR35006">
    <property type="entry name" value="GLYOXALASE FAMILY PROTEIN (AFU_ORTHOLOGUE AFUA_5G14830)"/>
    <property type="match status" value="1"/>
</dbReference>
<evidence type="ECO:0000313" key="2">
    <source>
        <dbReference type="EMBL" id="AYJ87490.1"/>
    </source>
</evidence>
<reference evidence="2 3" key="1">
    <citation type="submission" date="2018-09" db="EMBL/GenBank/DDBJ databases">
        <title>Sphingomonas peninsula sp. nov., isolated from fildes peninsula, Antarctic soil.</title>
        <authorList>
            <person name="Yingchao G."/>
        </authorList>
    </citation>
    <scope>NUCLEOTIDE SEQUENCE [LARGE SCALE GENOMIC DNA]</scope>
    <source>
        <strain evidence="2 3">YZ-8</strain>
    </source>
</reference>
<dbReference type="CDD" id="cd07262">
    <property type="entry name" value="VOC_like"/>
    <property type="match status" value="1"/>
</dbReference>
<protein>
    <submittedName>
        <fullName evidence="2">VOC family protein</fullName>
    </submittedName>
</protein>
<gene>
    <name evidence="2" type="ORF">D3Y57_18140</name>
</gene>
<sequence>MFSHIMVGADDLEASKKFYDALLGTLGIPAGYADDKGRVFWMAPTGTFAISKPINGQPATCANGGTVGFAVDGPAQGDAWHAAGVANGGTACEDAPGIRTAPTGSMYLAYLRDPSGNKICALHRMAS</sequence>
<organism evidence="2 3">
    <name type="scientific">Sphingomonas paeninsulae</name>
    <dbReference type="NCBI Taxonomy" id="2319844"/>
    <lineage>
        <taxon>Bacteria</taxon>
        <taxon>Pseudomonadati</taxon>
        <taxon>Pseudomonadota</taxon>
        <taxon>Alphaproteobacteria</taxon>
        <taxon>Sphingomonadales</taxon>
        <taxon>Sphingomonadaceae</taxon>
        <taxon>Sphingomonas</taxon>
    </lineage>
</organism>
<dbReference type="RefSeq" id="WP_121154864.1">
    <property type="nucleotide sequence ID" value="NZ_CP032829.1"/>
</dbReference>
<dbReference type="InterPro" id="IPR029068">
    <property type="entry name" value="Glyas_Bleomycin-R_OHBP_Dase"/>
</dbReference>
<dbReference type="KEGG" id="spha:D3Y57_18140"/>
<name>A0A494TE19_SPHPE</name>
<evidence type="ECO:0000313" key="3">
    <source>
        <dbReference type="Proteomes" id="UP000276254"/>
    </source>
</evidence>
<dbReference type="InterPro" id="IPR037523">
    <property type="entry name" value="VOC_core"/>
</dbReference>
<dbReference type="EMBL" id="CP032829">
    <property type="protein sequence ID" value="AYJ87490.1"/>
    <property type="molecule type" value="Genomic_DNA"/>
</dbReference>
<accession>A0A494TE19</accession>
<dbReference type="InterPro" id="IPR004360">
    <property type="entry name" value="Glyas_Fos-R_dOase_dom"/>
</dbReference>
<dbReference type="Gene3D" id="3.10.180.10">
    <property type="entry name" value="2,3-Dihydroxybiphenyl 1,2-Dioxygenase, domain 1"/>
    <property type="match status" value="1"/>
</dbReference>
<dbReference type="SUPFAM" id="SSF54593">
    <property type="entry name" value="Glyoxalase/Bleomycin resistance protein/Dihydroxybiphenyl dioxygenase"/>
    <property type="match status" value="1"/>
</dbReference>
<proteinExistence type="predicted"/>
<dbReference type="OrthoDB" id="9807407at2"/>
<keyword evidence="3" id="KW-1185">Reference proteome</keyword>
<dbReference type="AlphaFoldDB" id="A0A494TE19"/>
<dbReference type="PROSITE" id="PS51819">
    <property type="entry name" value="VOC"/>
    <property type="match status" value="1"/>
</dbReference>
<dbReference type="Proteomes" id="UP000276254">
    <property type="component" value="Chromosome"/>
</dbReference>
<feature type="domain" description="VOC" evidence="1">
    <location>
        <begin position="1"/>
        <end position="124"/>
    </location>
</feature>
<evidence type="ECO:0000259" key="1">
    <source>
        <dbReference type="PROSITE" id="PS51819"/>
    </source>
</evidence>
<dbReference type="PANTHER" id="PTHR35006:SF1">
    <property type="entry name" value="BLL2941 PROTEIN"/>
    <property type="match status" value="1"/>
</dbReference>
<dbReference type="Pfam" id="PF00903">
    <property type="entry name" value="Glyoxalase"/>
    <property type="match status" value="1"/>
</dbReference>